<sequence length="303" mass="31771">MNIKPLHHTWKLIGIPALAAGIALGAAPAAAGAHDTVDTDLTKGASGSEVEELQTLLEDRGLLQSSDINGTYDETTASAIKDFQNKYNLNEDGIAGPVTVGALEILSQGDEGEAVQYLQENLSTLGHYEGEADGVFTAELNDAVIDFQRSQNILVDGLAGPQTFGTVNAEIKEAEQAEQRRAEQEEAETSESHNEDVAAESSSSEQEGRTIQVSATAYTADCAGCSGVTSTGVDLNANPGAKVIAVDPNVIPLGSKVHIEGYGTYTAADTGGSIHGNKIDVHMPNKSAAYDFGRRNLEVTILN</sequence>
<feature type="chain" id="PRO_5038676696" evidence="3">
    <location>
        <begin position="20"/>
        <end position="303"/>
    </location>
</feature>
<dbReference type="InterPro" id="IPR051933">
    <property type="entry name" value="Resuscitation_pf_RpfB"/>
</dbReference>
<dbReference type="PANTHER" id="PTHR39160:SF6">
    <property type="entry name" value="CELL WALL-BINDING PROTEIN YOCH"/>
    <property type="match status" value="1"/>
</dbReference>
<organism evidence="6 7">
    <name type="scientific">Salibacterium qingdaonense</name>
    <dbReference type="NCBI Taxonomy" id="266892"/>
    <lineage>
        <taxon>Bacteria</taxon>
        <taxon>Bacillati</taxon>
        <taxon>Bacillota</taxon>
        <taxon>Bacilli</taxon>
        <taxon>Bacillales</taxon>
        <taxon>Bacillaceae</taxon>
    </lineage>
</organism>
<evidence type="ECO:0000256" key="2">
    <source>
        <dbReference type="SAM" id="MobiDB-lite"/>
    </source>
</evidence>
<feature type="domain" description="3D" evidence="5">
    <location>
        <begin position="242"/>
        <end position="303"/>
    </location>
</feature>
<evidence type="ECO:0000256" key="3">
    <source>
        <dbReference type="SAM" id="SignalP"/>
    </source>
</evidence>
<dbReference type="AlphaFoldDB" id="A0A1I4MLV4"/>
<dbReference type="Gene3D" id="1.10.101.10">
    <property type="entry name" value="PGBD-like superfamily/PGBD"/>
    <property type="match status" value="2"/>
</dbReference>
<dbReference type="CDD" id="cd22786">
    <property type="entry name" value="DPBB_YuiC-like"/>
    <property type="match status" value="1"/>
</dbReference>
<dbReference type="PANTHER" id="PTHR39160">
    <property type="entry name" value="CELL WALL-BINDING PROTEIN YOCH"/>
    <property type="match status" value="1"/>
</dbReference>
<dbReference type="SUPFAM" id="SSF47090">
    <property type="entry name" value="PGBD-like"/>
    <property type="match status" value="2"/>
</dbReference>
<dbReference type="InterPro" id="IPR036908">
    <property type="entry name" value="RlpA-like_sf"/>
</dbReference>
<dbReference type="EMBL" id="FOTY01000012">
    <property type="protein sequence ID" value="SFM04208.1"/>
    <property type="molecule type" value="Genomic_DNA"/>
</dbReference>
<feature type="signal peptide" evidence="3">
    <location>
        <begin position="1"/>
        <end position="19"/>
    </location>
</feature>
<dbReference type="GO" id="GO:0019867">
    <property type="term" value="C:outer membrane"/>
    <property type="evidence" value="ECO:0007669"/>
    <property type="project" value="InterPro"/>
</dbReference>
<feature type="compositionally biased region" description="Polar residues" evidence="2">
    <location>
        <begin position="200"/>
        <end position="211"/>
    </location>
</feature>
<accession>A0A1I4MLV4</accession>
<gene>
    <name evidence="6" type="ORF">SAMN04488054_11272</name>
</gene>
<protein>
    <submittedName>
        <fullName evidence="6">3D (Asp-Asp-Asp) domain-containing protein</fullName>
    </submittedName>
</protein>
<feature type="domain" description="Peptidoglycan binding-like" evidence="4">
    <location>
        <begin position="46"/>
        <end position="103"/>
    </location>
</feature>
<dbReference type="InterPro" id="IPR010611">
    <property type="entry name" value="3D_dom"/>
</dbReference>
<evidence type="ECO:0000313" key="7">
    <source>
        <dbReference type="Proteomes" id="UP000199668"/>
    </source>
</evidence>
<dbReference type="RefSeq" id="WP_245736939.1">
    <property type="nucleotide sequence ID" value="NZ_FOTY01000012.1"/>
</dbReference>
<dbReference type="STRING" id="266892.SAMN04488054_11272"/>
<dbReference type="Pfam" id="PF01471">
    <property type="entry name" value="PG_binding_1"/>
    <property type="match status" value="2"/>
</dbReference>
<dbReference type="Pfam" id="PF06725">
    <property type="entry name" value="3D"/>
    <property type="match status" value="1"/>
</dbReference>
<dbReference type="GO" id="GO:0009254">
    <property type="term" value="P:peptidoglycan turnover"/>
    <property type="evidence" value="ECO:0007669"/>
    <property type="project" value="InterPro"/>
</dbReference>
<name>A0A1I4MLV4_9BACI</name>
<feature type="region of interest" description="Disordered" evidence="2">
    <location>
        <begin position="174"/>
        <end position="211"/>
    </location>
</feature>
<dbReference type="SUPFAM" id="SSF50685">
    <property type="entry name" value="Barwin-like endoglucanases"/>
    <property type="match status" value="1"/>
</dbReference>
<evidence type="ECO:0000256" key="1">
    <source>
        <dbReference type="ARBA" id="ARBA00022729"/>
    </source>
</evidence>
<proteinExistence type="predicted"/>
<keyword evidence="1 3" id="KW-0732">Signal</keyword>
<dbReference type="InterPro" id="IPR036366">
    <property type="entry name" value="PGBDSf"/>
</dbReference>
<dbReference type="InterPro" id="IPR002477">
    <property type="entry name" value="Peptidoglycan-bd-like"/>
</dbReference>
<feature type="domain" description="Peptidoglycan binding-like" evidence="4">
    <location>
        <begin position="112"/>
        <end position="164"/>
    </location>
</feature>
<keyword evidence="7" id="KW-1185">Reference proteome</keyword>
<evidence type="ECO:0000313" key="6">
    <source>
        <dbReference type="EMBL" id="SFM04208.1"/>
    </source>
</evidence>
<dbReference type="GO" id="GO:0004553">
    <property type="term" value="F:hydrolase activity, hydrolyzing O-glycosyl compounds"/>
    <property type="evidence" value="ECO:0007669"/>
    <property type="project" value="InterPro"/>
</dbReference>
<dbReference type="Proteomes" id="UP000199668">
    <property type="component" value="Unassembled WGS sequence"/>
</dbReference>
<reference evidence="6 7" key="1">
    <citation type="submission" date="2016-10" db="EMBL/GenBank/DDBJ databases">
        <authorList>
            <person name="de Groot N.N."/>
        </authorList>
    </citation>
    <scope>NUCLEOTIDE SEQUENCE [LARGE SCALE GENOMIC DNA]</scope>
    <source>
        <strain evidence="6 7">CGMCC 1.6134</strain>
    </source>
</reference>
<feature type="compositionally biased region" description="Basic and acidic residues" evidence="2">
    <location>
        <begin position="174"/>
        <end position="196"/>
    </location>
</feature>
<dbReference type="InterPro" id="IPR036365">
    <property type="entry name" value="PGBD-like_sf"/>
</dbReference>
<evidence type="ECO:0000259" key="5">
    <source>
        <dbReference type="Pfam" id="PF06725"/>
    </source>
</evidence>
<evidence type="ECO:0000259" key="4">
    <source>
        <dbReference type="Pfam" id="PF01471"/>
    </source>
</evidence>